<dbReference type="PANTHER" id="PTHR30419">
    <property type="entry name" value="HTH-TYPE TRANSCRIPTIONAL REGULATOR YBHD"/>
    <property type="match status" value="1"/>
</dbReference>
<reference evidence="7" key="1">
    <citation type="journal article" date="2019" name="Int. J. Syst. Evol. Microbiol.">
        <title>The Global Catalogue of Microorganisms (GCM) 10K type strain sequencing project: providing services to taxonomists for standard genome sequencing and annotation.</title>
        <authorList>
            <consortium name="The Broad Institute Genomics Platform"/>
            <consortium name="The Broad Institute Genome Sequencing Center for Infectious Disease"/>
            <person name="Wu L."/>
            <person name="Ma J."/>
        </authorList>
    </citation>
    <scope>NUCLEOTIDE SEQUENCE [LARGE SCALE GENOMIC DNA]</scope>
    <source>
        <strain evidence="7">CGMCC 4.1434</strain>
    </source>
</reference>
<dbReference type="RefSeq" id="WP_381433869.1">
    <property type="nucleotide sequence ID" value="NZ_JBHSNO010000005.1"/>
</dbReference>
<dbReference type="InterPro" id="IPR050950">
    <property type="entry name" value="HTH-type_LysR_regulators"/>
</dbReference>
<accession>A0ABW0TKN5</accession>
<evidence type="ECO:0000259" key="5">
    <source>
        <dbReference type="PROSITE" id="PS50931"/>
    </source>
</evidence>
<dbReference type="InterPro" id="IPR005119">
    <property type="entry name" value="LysR_subst-bd"/>
</dbReference>
<dbReference type="Pfam" id="PF03466">
    <property type="entry name" value="LysR_substrate"/>
    <property type="match status" value="1"/>
</dbReference>
<dbReference type="Proteomes" id="UP001596109">
    <property type="component" value="Unassembled WGS sequence"/>
</dbReference>
<comment type="similarity">
    <text evidence="1">Belongs to the LysR transcriptional regulatory family.</text>
</comment>
<keyword evidence="4" id="KW-0804">Transcription</keyword>
<comment type="caution">
    <text evidence="6">The sequence shown here is derived from an EMBL/GenBank/DDBJ whole genome shotgun (WGS) entry which is preliminary data.</text>
</comment>
<keyword evidence="7" id="KW-1185">Reference proteome</keyword>
<dbReference type="InterPro" id="IPR036388">
    <property type="entry name" value="WH-like_DNA-bd_sf"/>
</dbReference>
<dbReference type="EMBL" id="JBHSNO010000005">
    <property type="protein sequence ID" value="MFC5589343.1"/>
    <property type="molecule type" value="Genomic_DNA"/>
</dbReference>
<organism evidence="6 7">
    <name type="scientific">Sporosarcina soli</name>
    <dbReference type="NCBI Taxonomy" id="334736"/>
    <lineage>
        <taxon>Bacteria</taxon>
        <taxon>Bacillati</taxon>
        <taxon>Bacillota</taxon>
        <taxon>Bacilli</taxon>
        <taxon>Bacillales</taxon>
        <taxon>Caryophanaceae</taxon>
        <taxon>Sporosarcina</taxon>
    </lineage>
</organism>
<dbReference type="InterPro" id="IPR036390">
    <property type="entry name" value="WH_DNA-bd_sf"/>
</dbReference>
<dbReference type="SUPFAM" id="SSF53850">
    <property type="entry name" value="Periplasmic binding protein-like II"/>
    <property type="match status" value="1"/>
</dbReference>
<evidence type="ECO:0000256" key="3">
    <source>
        <dbReference type="ARBA" id="ARBA00023125"/>
    </source>
</evidence>
<feature type="domain" description="HTH lysR-type" evidence="5">
    <location>
        <begin position="1"/>
        <end position="58"/>
    </location>
</feature>
<name>A0ABW0TKN5_9BACL</name>
<dbReference type="Gene3D" id="1.10.10.10">
    <property type="entry name" value="Winged helix-like DNA-binding domain superfamily/Winged helix DNA-binding domain"/>
    <property type="match status" value="1"/>
</dbReference>
<dbReference type="PROSITE" id="PS50931">
    <property type="entry name" value="HTH_LYSR"/>
    <property type="match status" value="1"/>
</dbReference>
<proteinExistence type="inferred from homology"/>
<dbReference type="PANTHER" id="PTHR30419:SF28">
    <property type="entry name" value="HTH-TYPE TRANSCRIPTIONAL REGULATOR BSDA"/>
    <property type="match status" value="1"/>
</dbReference>
<keyword evidence="2" id="KW-0805">Transcription regulation</keyword>
<evidence type="ECO:0000256" key="4">
    <source>
        <dbReference type="ARBA" id="ARBA00023163"/>
    </source>
</evidence>
<dbReference type="SUPFAM" id="SSF46785">
    <property type="entry name" value="Winged helix' DNA-binding domain"/>
    <property type="match status" value="1"/>
</dbReference>
<sequence length="293" mass="33896">MELKKLKYFVTVVDKMSFSKAAEELHISQPSLSNAIKNMESELGFQIIERNTRSIKLTEAGEILYDRAIHLLSEMEVVKKEMEEVKNVGKGDIRIGMIESVKHWLPKVIVQYHQKVTDMDIKLTEVLSGNDVKNSLRNYKTHAILTNQLIREADIETIPLYNEKLVLVHHESHPLVNMEAITLKDVIKEPFILSTEGFQTREDILHAFELENVRPNIKYEIERFETALSLVRENLGITIIPENYLQGPHDTLIRSRTIAPTALERTVYLTYMKNRYLSPAIRSFLSAITEFFE</sequence>
<protein>
    <submittedName>
        <fullName evidence="6">LysR family transcriptional regulator</fullName>
    </submittedName>
</protein>
<evidence type="ECO:0000313" key="7">
    <source>
        <dbReference type="Proteomes" id="UP001596109"/>
    </source>
</evidence>
<dbReference type="Gene3D" id="3.40.190.290">
    <property type="match status" value="1"/>
</dbReference>
<evidence type="ECO:0000256" key="1">
    <source>
        <dbReference type="ARBA" id="ARBA00009437"/>
    </source>
</evidence>
<dbReference type="CDD" id="cd05466">
    <property type="entry name" value="PBP2_LTTR_substrate"/>
    <property type="match status" value="1"/>
</dbReference>
<evidence type="ECO:0000256" key="2">
    <source>
        <dbReference type="ARBA" id="ARBA00023015"/>
    </source>
</evidence>
<evidence type="ECO:0000313" key="6">
    <source>
        <dbReference type="EMBL" id="MFC5589343.1"/>
    </source>
</evidence>
<gene>
    <name evidence="6" type="ORF">ACFPRA_10620</name>
</gene>
<dbReference type="InterPro" id="IPR000847">
    <property type="entry name" value="LysR_HTH_N"/>
</dbReference>
<dbReference type="Pfam" id="PF00126">
    <property type="entry name" value="HTH_1"/>
    <property type="match status" value="1"/>
</dbReference>
<keyword evidence="3" id="KW-0238">DNA-binding</keyword>
<dbReference type="PRINTS" id="PR00039">
    <property type="entry name" value="HTHLYSR"/>
</dbReference>